<dbReference type="Pfam" id="PF00912">
    <property type="entry name" value="Transgly"/>
    <property type="match status" value="1"/>
</dbReference>
<proteinExistence type="inferred from homology"/>
<dbReference type="EC" id="2.4.99.28" evidence="11"/>
<evidence type="ECO:0000256" key="2">
    <source>
        <dbReference type="ARBA" id="ARBA00022519"/>
    </source>
</evidence>
<dbReference type="GO" id="GO:0016763">
    <property type="term" value="F:pentosyltransferase activity"/>
    <property type="evidence" value="ECO:0007669"/>
    <property type="project" value="InterPro"/>
</dbReference>
<organism evidence="13 14">
    <name type="scientific">Thiomonas bhubaneswarensis</name>
    <dbReference type="NCBI Taxonomy" id="339866"/>
    <lineage>
        <taxon>Bacteria</taxon>
        <taxon>Pseudomonadati</taxon>
        <taxon>Pseudomonadota</taxon>
        <taxon>Betaproteobacteria</taxon>
        <taxon>Burkholderiales</taxon>
        <taxon>Thiomonas</taxon>
    </lineage>
</organism>
<dbReference type="OrthoDB" id="9766909at2"/>
<keyword evidence="1 11" id="KW-1003">Cell membrane</keyword>
<dbReference type="RefSeq" id="WP_055449053.1">
    <property type="nucleotide sequence ID" value="NZ_CYHF01000001.1"/>
</dbReference>
<dbReference type="InterPro" id="IPR001264">
    <property type="entry name" value="Glyco_trans_51"/>
</dbReference>
<evidence type="ECO:0000259" key="12">
    <source>
        <dbReference type="Pfam" id="PF00912"/>
    </source>
</evidence>
<keyword evidence="7 11" id="KW-0573">Peptidoglycan synthesis</keyword>
<dbReference type="Gene3D" id="1.10.3810.10">
    <property type="entry name" value="Biosynthetic peptidoglycan transglycosylase-like"/>
    <property type="match status" value="1"/>
</dbReference>
<keyword evidence="14" id="KW-1185">Reference proteome</keyword>
<keyword evidence="8 11" id="KW-1133">Transmembrane helix</keyword>
<dbReference type="GO" id="GO:0008360">
    <property type="term" value="P:regulation of cell shape"/>
    <property type="evidence" value="ECO:0007669"/>
    <property type="project" value="UniProtKB-KW"/>
</dbReference>
<evidence type="ECO:0000256" key="1">
    <source>
        <dbReference type="ARBA" id="ARBA00022475"/>
    </source>
</evidence>
<dbReference type="EMBL" id="CYHF01000001">
    <property type="protein sequence ID" value="CUA93012.1"/>
    <property type="molecule type" value="Genomic_DNA"/>
</dbReference>
<dbReference type="GO" id="GO:0071555">
    <property type="term" value="P:cell wall organization"/>
    <property type="evidence" value="ECO:0007669"/>
    <property type="project" value="UniProtKB-KW"/>
</dbReference>
<dbReference type="Proteomes" id="UP000183649">
    <property type="component" value="Unassembled WGS sequence"/>
</dbReference>
<comment type="pathway">
    <text evidence="11">Cell wall biogenesis; peptidoglycan biosynthesis.</text>
</comment>
<dbReference type="InterPro" id="IPR011812">
    <property type="entry name" value="Pep_trsgly"/>
</dbReference>
<dbReference type="UniPathway" id="UPA00219"/>
<dbReference type="PANTHER" id="PTHR30400:SF0">
    <property type="entry name" value="BIOSYNTHETIC PEPTIDOGLYCAN TRANSGLYCOSYLASE"/>
    <property type="match status" value="1"/>
</dbReference>
<dbReference type="GO" id="GO:0009274">
    <property type="term" value="C:peptidoglycan-based cell wall"/>
    <property type="evidence" value="ECO:0007669"/>
    <property type="project" value="InterPro"/>
</dbReference>
<keyword evidence="9 11" id="KW-0472">Membrane</keyword>
<keyword evidence="5 11" id="KW-0812">Transmembrane</keyword>
<comment type="similarity">
    <text evidence="11">Belongs to the glycosyltransferase 51 family.</text>
</comment>
<comment type="subcellular location">
    <subcellularLocation>
        <location evidence="11">Cell inner membrane</location>
        <topology evidence="11">Single-pass membrane protein</topology>
    </subcellularLocation>
</comment>
<evidence type="ECO:0000313" key="13">
    <source>
        <dbReference type="EMBL" id="CUA93012.1"/>
    </source>
</evidence>
<evidence type="ECO:0000256" key="3">
    <source>
        <dbReference type="ARBA" id="ARBA00022676"/>
    </source>
</evidence>
<dbReference type="SUPFAM" id="SSF53955">
    <property type="entry name" value="Lysozyme-like"/>
    <property type="match status" value="1"/>
</dbReference>
<comment type="catalytic activity">
    <reaction evidence="11">
        <text>[GlcNAc-(1-&gt;4)-Mur2Ac(oyl-L-Ala-gamma-D-Glu-L-Lys-D-Ala-D-Ala)](n)-di-trans,octa-cis-undecaprenyl diphosphate + beta-D-GlcNAc-(1-&gt;4)-Mur2Ac(oyl-L-Ala-gamma-D-Glu-L-Lys-D-Ala-D-Ala)-di-trans,octa-cis-undecaprenyl diphosphate = [GlcNAc-(1-&gt;4)-Mur2Ac(oyl-L-Ala-gamma-D-Glu-L-Lys-D-Ala-D-Ala)](n+1)-di-trans,octa-cis-undecaprenyl diphosphate + di-trans,octa-cis-undecaprenyl diphosphate + H(+)</text>
        <dbReference type="Rhea" id="RHEA:23708"/>
        <dbReference type="Rhea" id="RHEA-COMP:9602"/>
        <dbReference type="Rhea" id="RHEA-COMP:9603"/>
        <dbReference type="ChEBI" id="CHEBI:15378"/>
        <dbReference type="ChEBI" id="CHEBI:58405"/>
        <dbReference type="ChEBI" id="CHEBI:60033"/>
        <dbReference type="ChEBI" id="CHEBI:78435"/>
        <dbReference type="EC" id="2.4.99.28"/>
    </reaction>
</comment>
<keyword evidence="3 11" id="KW-0328">Glycosyltransferase</keyword>
<keyword evidence="6 11" id="KW-0133">Cell shape</keyword>
<keyword evidence="2 11" id="KW-0997">Cell inner membrane</keyword>
<evidence type="ECO:0000256" key="6">
    <source>
        <dbReference type="ARBA" id="ARBA00022960"/>
    </source>
</evidence>
<dbReference type="STRING" id="339866.GCA_001418255_00070"/>
<reference evidence="14" key="1">
    <citation type="submission" date="2015-08" db="EMBL/GenBank/DDBJ databases">
        <authorList>
            <person name="Varghese N."/>
        </authorList>
    </citation>
    <scope>NUCLEOTIDE SEQUENCE [LARGE SCALE GENOMIC DNA]</scope>
    <source>
        <strain evidence="14">DSM 18181</strain>
    </source>
</reference>
<gene>
    <name evidence="11" type="primary">mtgA</name>
    <name evidence="13" type="ORF">Ga0061069_10171</name>
</gene>
<evidence type="ECO:0000256" key="5">
    <source>
        <dbReference type="ARBA" id="ARBA00022692"/>
    </source>
</evidence>
<feature type="domain" description="Glycosyl transferase family 51" evidence="12">
    <location>
        <begin position="61"/>
        <end position="231"/>
    </location>
</feature>
<dbReference type="InterPro" id="IPR036950">
    <property type="entry name" value="PBP_transglycosylase"/>
</dbReference>
<dbReference type="NCBIfam" id="TIGR02070">
    <property type="entry name" value="mono_pep_trsgly"/>
    <property type="match status" value="1"/>
</dbReference>
<evidence type="ECO:0000256" key="7">
    <source>
        <dbReference type="ARBA" id="ARBA00022984"/>
    </source>
</evidence>
<keyword evidence="4 11" id="KW-0808">Transferase</keyword>
<protein>
    <recommendedName>
        <fullName evidence="11">Biosynthetic peptidoglycan transglycosylase</fullName>
        <ecNumber evidence="11">2.4.99.28</ecNumber>
    </recommendedName>
    <alternativeName>
        <fullName evidence="11">Glycan polymerase</fullName>
    </alternativeName>
    <alternativeName>
        <fullName evidence="11">Peptidoglycan glycosyltransferase MtgA</fullName>
        <shortName evidence="11">PGT</shortName>
    </alternativeName>
</protein>
<dbReference type="GO" id="GO:0008955">
    <property type="term" value="F:peptidoglycan glycosyltransferase activity"/>
    <property type="evidence" value="ECO:0007669"/>
    <property type="project" value="UniProtKB-UniRule"/>
</dbReference>
<evidence type="ECO:0000256" key="10">
    <source>
        <dbReference type="ARBA" id="ARBA00023316"/>
    </source>
</evidence>
<sequence>MVKRASAPLWRRLLWLFFLSGVVLQAYFALRIALWTVIPPSSTTFMRAAELRILKSGDKVEWQHDWVPYDAISPHLKRAVVASEDATFLTNDGVDWDAIQNAWDRNHSRRNERSGKIVGGSTITQQLAKNLFLSPERDYLRKGQELIITFMLEGILGKRRILEIYLNSVEWGNGIYGAQAAAQTYFHTSAARLSPAQAARLAVMLPAPRIYQKRLYSPYMNGRTAVIAARMWDVQIPR</sequence>
<evidence type="ECO:0000256" key="9">
    <source>
        <dbReference type="ARBA" id="ARBA00023136"/>
    </source>
</evidence>
<evidence type="ECO:0000256" key="11">
    <source>
        <dbReference type="HAMAP-Rule" id="MF_00766"/>
    </source>
</evidence>
<dbReference type="GO" id="GO:0005886">
    <property type="term" value="C:plasma membrane"/>
    <property type="evidence" value="ECO:0007669"/>
    <property type="project" value="UniProtKB-SubCell"/>
</dbReference>
<keyword evidence="10 11" id="KW-0961">Cell wall biogenesis/degradation</keyword>
<name>A0A0K6HPQ1_9BURK</name>
<evidence type="ECO:0000256" key="4">
    <source>
        <dbReference type="ARBA" id="ARBA00022679"/>
    </source>
</evidence>
<accession>A0A0K6HPQ1</accession>
<dbReference type="AlphaFoldDB" id="A0A0K6HPQ1"/>
<comment type="function">
    <text evidence="11">Peptidoglycan polymerase that catalyzes glycan chain elongation from lipid-linked precursors.</text>
</comment>
<dbReference type="PANTHER" id="PTHR30400">
    <property type="entry name" value="MONOFUNCTIONAL BIOSYNTHETIC PEPTIDOGLYCAN TRANSGLYCOSYLASE"/>
    <property type="match status" value="1"/>
</dbReference>
<dbReference type="InterPro" id="IPR023346">
    <property type="entry name" value="Lysozyme-like_dom_sf"/>
</dbReference>
<evidence type="ECO:0000313" key="14">
    <source>
        <dbReference type="Proteomes" id="UP000183649"/>
    </source>
</evidence>
<dbReference type="HAMAP" id="MF_00766">
    <property type="entry name" value="PGT_MtgA"/>
    <property type="match status" value="1"/>
</dbReference>
<dbReference type="GO" id="GO:0009252">
    <property type="term" value="P:peptidoglycan biosynthetic process"/>
    <property type="evidence" value="ECO:0007669"/>
    <property type="project" value="UniProtKB-UniRule"/>
</dbReference>
<evidence type="ECO:0000256" key="8">
    <source>
        <dbReference type="ARBA" id="ARBA00022989"/>
    </source>
</evidence>